<feature type="region of interest" description="Disordered" evidence="1">
    <location>
        <begin position="78"/>
        <end position="143"/>
    </location>
</feature>
<feature type="compositionally biased region" description="Polar residues" evidence="1">
    <location>
        <begin position="132"/>
        <end position="143"/>
    </location>
</feature>
<evidence type="ECO:0000256" key="1">
    <source>
        <dbReference type="SAM" id="MobiDB-lite"/>
    </source>
</evidence>
<organism evidence="2 3">
    <name type="scientific">Malus domestica</name>
    <name type="common">Apple</name>
    <name type="synonym">Pyrus malus</name>
    <dbReference type="NCBI Taxonomy" id="3750"/>
    <lineage>
        <taxon>Eukaryota</taxon>
        <taxon>Viridiplantae</taxon>
        <taxon>Streptophyta</taxon>
        <taxon>Embryophyta</taxon>
        <taxon>Tracheophyta</taxon>
        <taxon>Spermatophyta</taxon>
        <taxon>Magnoliopsida</taxon>
        <taxon>eudicotyledons</taxon>
        <taxon>Gunneridae</taxon>
        <taxon>Pentapetalae</taxon>
        <taxon>rosids</taxon>
        <taxon>fabids</taxon>
        <taxon>Rosales</taxon>
        <taxon>Rosaceae</taxon>
        <taxon>Amygdaloideae</taxon>
        <taxon>Maleae</taxon>
        <taxon>Malus</taxon>
    </lineage>
</organism>
<gene>
    <name evidence="2" type="ORF">DVH24_010108</name>
</gene>
<keyword evidence="3" id="KW-1185">Reference proteome</keyword>
<dbReference type="Proteomes" id="UP000290289">
    <property type="component" value="Chromosome 5"/>
</dbReference>
<name>A0A498JV19_MALDO</name>
<feature type="region of interest" description="Disordered" evidence="1">
    <location>
        <begin position="1"/>
        <end position="39"/>
    </location>
</feature>
<feature type="compositionally biased region" description="Basic and acidic residues" evidence="1">
    <location>
        <begin position="1"/>
        <end position="10"/>
    </location>
</feature>
<protein>
    <submittedName>
        <fullName evidence="2">Uncharacterized protein</fullName>
    </submittedName>
</protein>
<evidence type="ECO:0000313" key="2">
    <source>
        <dbReference type="EMBL" id="RXH97783.1"/>
    </source>
</evidence>
<dbReference type="AlphaFoldDB" id="A0A498JV19"/>
<dbReference type="EMBL" id="RDQH01000331">
    <property type="protein sequence ID" value="RXH97783.1"/>
    <property type="molecule type" value="Genomic_DNA"/>
</dbReference>
<sequence length="143" mass="15604">MDQESNKDHYFSGPGEFGLNPIRTGSSQGGGFPQKSCPFTFDNSGPSRLLSAFNSGYSLPRYKDGLEPSFDTFSRAVSDVTGQSNSKKRIWTSFDSQTPSGDSDAFGSSPFRTPFDGQTPRRDSDPFGSSGPFRTSMETPRKD</sequence>
<reference evidence="2 3" key="1">
    <citation type="submission" date="2018-10" db="EMBL/GenBank/DDBJ databases">
        <title>A high-quality apple genome assembly.</title>
        <authorList>
            <person name="Hu J."/>
        </authorList>
    </citation>
    <scope>NUCLEOTIDE SEQUENCE [LARGE SCALE GENOMIC DNA]</scope>
    <source>
        <strain evidence="3">cv. HFTH1</strain>
        <tissue evidence="2">Young leaf</tissue>
    </source>
</reference>
<dbReference type="STRING" id="3750.A0A498JV19"/>
<evidence type="ECO:0000313" key="3">
    <source>
        <dbReference type="Proteomes" id="UP000290289"/>
    </source>
</evidence>
<accession>A0A498JV19</accession>
<comment type="caution">
    <text evidence="2">The sequence shown here is derived from an EMBL/GenBank/DDBJ whole genome shotgun (WGS) entry which is preliminary data.</text>
</comment>
<proteinExistence type="predicted"/>